<keyword evidence="8" id="KW-0408">Iron</keyword>
<dbReference type="InterPro" id="IPR050123">
    <property type="entry name" value="Prok_molybdopt-oxidoreductase"/>
</dbReference>
<dbReference type="InterPro" id="IPR041953">
    <property type="entry name" value="YdeP_MopB"/>
</dbReference>
<dbReference type="PANTHER" id="PTHR43105:SF4">
    <property type="entry name" value="PROTEIN YDEP"/>
    <property type="match status" value="1"/>
</dbReference>
<evidence type="ECO:0000313" key="11">
    <source>
        <dbReference type="EMBL" id="QTD51687.1"/>
    </source>
</evidence>
<dbReference type="EMBL" id="CP071793">
    <property type="protein sequence ID" value="QTD51687.1"/>
    <property type="molecule type" value="Genomic_DNA"/>
</dbReference>
<evidence type="ECO:0000256" key="3">
    <source>
        <dbReference type="ARBA" id="ARBA00010312"/>
    </source>
</evidence>
<dbReference type="PIRSF" id="PIRSF000144">
    <property type="entry name" value="CbbBc"/>
    <property type="match status" value="1"/>
</dbReference>
<dbReference type="InterPro" id="IPR037951">
    <property type="entry name" value="MopB_CT_YdeP"/>
</dbReference>
<evidence type="ECO:0000256" key="8">
    <source>
        <dbReference type="ARBA" id="ARBA00023004"/>
    </source>
</evidence>
<evidence type="ECO:0000256" key="2">
    <source>
        <dbReference type="ARBA" id="ARBA00001966"/>
    </source>
</evidence>
<dbReference type="GO" id="GO:0008863">
    <property type="term" value="F:formate dehydrogenase (NAD+) activity"/>
    <property type="evidence" value="ECO:0007669"/>
    <property type="project" value="InterPro"/>
</dbReference>
<accession>A0A8A4TQJ0</accession>
<evidence type="ECO:0000313" key="12">
    <source>
        <dbReference type="Proteomes" id="UP000663929"/>
    </source>
</evidence>
<evidence type="ECO:0000259" key="10">
    <source>
        <dbReference type="Pfam" id="PF00384"/>
    </source>
</evidence>
<dbReference type="Gene3D" id="3.40.50.740">
    <property type="match status" value="1"/>
</dbReference>
<keyword evidence="5" id="KW-0500">Molybdenum</keyword>
<proteinExistence type="inferred from homology"/>
<dbReference type="RefSeq" id="WP_237381813.1">
    <property type="nucleotide sequence ID" value="NZ_CP071793.1"/>
</dbReference>
<evidence type="ECO:0000256" key="5">
    <source>
        <dbReference type="ARBA" id="ARBA00022505"/>
    </source>
</evidence>
<dbReference type="AlphaFoldDB" id="A0A8A4TQJ0"/>
<dbReference type="GO" id="GO:0051539">
    <property type="term" value="F:4 iron, 4 sulfur cluster binding"/>
    <property type="evidence" value="ECO:0007669"/>
    <property type="project" value="UniProtKB-KW"/>
</dbReference>
<comment type="cofactor">
    <cofactor evidence="2">
        <name>[4Fe-4S] cluster</name>
        <dbReference type="ChEBI" id="CHEBI:49883"/>
    </cofactor>
</comment>
<sequence length="752" mass="82659">MTGKESVRPPAKAAGGFGALLSSFHQLRVHGVVSDWASFLKANRPDGFDCPGCAWPEPKEASRMEFCENGVKAIAHEITSHRVDRAFFERHTVGELAQRDHYWLERQGRLTEPMRYNAETDRYEPIAWADAFQLVGDRLRALEHPDRAVFYTSGRTSNEAAFLYQLFGRLLGTNNFPDCSNMCHESSGVALGEAIGIGKGTVTIEDFEKADAIFIFGQNPGTNHPRMLAELQKAAQRGCTIVSFNPLKEPGLQRFTHPKHPVATLVGSSTPISSHYYQPLVGGDLAAVKGMIKVVLEREAAAPGTVLDQAFIETHTRGFEAVRADAMATAWEDIEANSGLTRAQVTEAAELYLAADRVIACWAMGLTQQKQAVGSIQTLVNLLLLRGNMGKPGAGACPVRGHSNVQGDRTVGIVEKPKPEFLDALGRVFDFDPPREHGLNTVEAIKAMDEGRVDVLFCMGGNFAAATPDTELTEAAIKRLDLTVHVSTKLNRSHVVTGKDALILPCLGRTERDEQAEGPQVVTVEDSMSMVHASRGHRRPAGAMLLSEPAIVAGVAKASLTHEGIDWDALVADYDRIRAKIAEVLPMFADYNRKIREPGGFYLGNSARDRVWRTQGGQARFSVHPLPENHLEPNQLRLMTVRSHDQFNTTIYGLDDRYRGIKGKRMVVFLNGEDMADRALEAGMRVDLISQGADGRKRKAEGFEVVPYELPRGCAAAYFPETNVLVPIDSYASRSFTPASKFIPVWLERCDV</sequence>
<keyword evidence="6" id="KW-0479">Metal-binding</keyword>
<organism evidence="11 12">
    <name type="scientific">Sulfidibacter corallicola</name>
    <dbReference type="NCBI Taxonomy" id="2818388"/>
    <lineage>
        <taxon>Bacteria</taxon>
        <taxon>Pseudomonadati</taxon>
        <taxon>Acidobacteriota</taxon>
        <taxon>Holophagae</taxon>
        <taxon>Acanthopleuribacterales</taxon>
        <taxon>Acanthopleuribacteraceae</taxon>
        <taxon>Sulfidibacter</taxon>
    </lineage>
</organism>
<dbReference type="SUPFAM" id="SSF53706">
    <property type="entry name" value="Formate dehydrogenase/DMSO reductase, domains 1-3"/>
    <property type="match status" value="1"/>
</dbReference>
<name>A0A8A4TQJ0_SULCO</name>
<dbReference type="GO" id="GO:0016020">
    <property type="term" value="C:membrane"/>
    <property type="evidence" value="ECO:0007669"/>
    <property type="project" value="TreeGrafter"/>
</dbReference>
<dbReference type="InterPro" id="IPR006656">
    <property type="entry name" value="Mopterin_OxRdtase"/>
</dbReference>
<evidence type="ECO:0000256" key="7">
    <source>
        <dbReference type="ARBA" id="ARBA00023002"/>
    </source>
</evidence>
<dbReference type="InterPro" id="IPR010046">
    <property type="entry name" value="Mopterin_OxRdtse_a_bac"/>
</dbReference>
<evidence type="ECO:0000256" key="9">
    <source>
        <dbReference type="ARBA" id="ARBA00023014"/>
    </source>
</evidence>
<evidence type="ECO:0000256" key="4">
    <source>
        <dbReference type="ARBA" id="ARBA00022485"/>
    </source>
</evidence>
<dbReference type="Pfam" id="PF00384">
    <property type="entry name" value="Molybdopterin"/>
    <property type="match status" value="1"/>
</dbReference>
<evidence type="ECO:0000256" key="6">
    <source>
        <dbReference type="ARBA" id="ARBA00022723"/>
    </source>
</evidence>
<keyword evidence="12" id="KW-1185">Reference proteome</keyword>
<dbReference type="CDD" id="cd02787">
    <property type="entry name" value="MopB_CT_ydeP"/>
    <property type="match status" value="1"/>
</dbReference>
<dbReference type="GO" id="GO:0030151">
    <property type="term" value="F:molybdenum ion binding"/>
    <property type="evidence" value="ECO:0007669"/>
    <property type="project" value="InterPro"/>
</dbReference>
<dbReference type="Proteomes" id="UP000663929">
    <property type="component" value="Chromosome"/>
</dbReference>
<feature type="domain" description="Molybdopterin oxidoreductase" evidence="10">
    <location>
        <begin position="109"/>
        <end position="486"/>
    </location>
</feature>
<keyword evidence="9" id="KW-0411">Iron-sulfur</keyword>
<dbReference type="NCBIfam" id="TIGR01701">
    <property type="entry name" value="Fdhalpha-like"/>
    <property type="match status" value="1"/>
</dbReference>
<evidence type="ECO:0000256" key="1">
    <source>
        <dbReference type="ARBA" id="ARBA00001942"/>
    </source>
</evidence>
<dbReference type="PANTHER" id="PTHR43105">
    <property type="entry name" value="RESPIRATORY NITRATE REDUCTASE"/>
    <property type="match status" value="1"/>
</dbReference>
<dbReference type="SUPFAM" id="SSF50692">
    <property type="entry name" value="ADC-like"/>
    <property type="match status" value="1"/>
</dbReference>
<dbReference type="CDD" id="cd02767">
    <property type="entry name" value="MopB_ydeP"/>
    <property type="match status" value="1"/>
</dbReference>
<gene>
    <name evidence="11" type="ORF">J3U87_04385</name>
</gene>
<dbReference type="Gene3D" id="3.40.228.10">
    <property type="entry name" value="Dimethylsulfoxide Reductase, domain 2"/>
    <property type="match status" value="1"/>
</dbReference>
<keyword evidence="4" id="KW-0004">4Fe-4S</keyword>
<comment type="similarity">
    <text evidence="3">Belongs to the prokaryotic molybdopterin-containing oxidoreductase family.</text>
</comment>
<protein>
    <submittedName>
        <fullName evidence="11">FdhF/YdeP family oxidoreductase</fullName>
    </submittedName>
</protein>
<comment type="cofactor">
    <cofactor evidence="1">
        <name>Mo-bis(molybdopterin guanine dinucleotide)</name>
        <dbReference type="ChEBI" id="CHEBI:60539"/>
    </cofactor>
</comment>
<keyword evidence="7" id="KW-0560">Oxidoreductase</keyword>
<reference evidence="11" key="1">
    <citation type="submission" date="2021-03" db="EMBL/GenBank/DDBJ databases">
        <title>Acanthopleuribacteraceae sp. M133.</title>
        <authorList>
            <person name="Wang G."/>
        </authorList>
    </citation>
    <scope>NUCLEOTIDE SEQUENCE</scope>
    <source>
        <strain evidence="11">M133</strain>
    </source>
</reference>
<dbReference type="KEGG" id="scor:J3U87_04385"/>
<dbReference type="InterPro" id="IPR009010">
    <property type="entry name" value="Asp_de-COase-like_dom_sf"/>
</dbReference>